<dbReference type="EMBL" id="BJNY01000002">
    <property type="protein sequence ID" value="GED05128.1"/>
    <property type="molecule type" value="Genomic_DNA"/>
</dbReference>
<dbReference type="Pfam" id="PF13302">
    <property type="entry name" value="Acetyltransf_3"/>
    <property type="match status" value="1"/>
</dbReference>
<evidence type="ECO:0000313" key="3">
    <source>
        <dbReference type="Proteomes" id="UP000316612"/>
    </source>
</evidence>
<dbReference type="InterPro" id="IPR016181">
    <property type="entry name" value="Acyl_CoA_acyltransferase"/>
</dbReference>
<dbReference type="AlphaFoldDB" id="A0A4Y4DP48"/>
<keyword evidence="2" id="KW-0808">Transferase</keyword>
<dbReference type="SUPFAM" id="SSF55729">
    <property type="entry name" value="Acyl-CoA N-acyltransferases (Nat)"/>
    <property type="match status" value="1"/>
</dbReference>
<sequence length="198" mass="22311">MTDALNKVAWPVHTQRLRLRRLEADDLLATWRYRQLPEVYEWITSGPTELADYERLYFEEGRRERDVAVELVDEQGAATLIGTVMVKVHDGWGQSEVVEQTLGVEAELGWSFDPAYSGLGYATEAVQAVIELCFGALGLRRLTAECFAANEPSYKLMERVGMRREAYSRASGLHRSGQWMDGMVYALLADEWEGTAAG</sequence>
<evidence type="ECO:0000259" key="1">
    <source>
        <dbReference type="PROSITE" id="PS51186"/>
    </source>
</evidence>
<name>A0A4Y4DP48_GLUUR</name>
<accession>A0A4Y4DP48</accession>
<dbReference type="PANTHER" id="PTHR43792">
    <property type="entry name" value="GNAT FAMILY, PUTATIVE (AFU_ORTHOLOGUE AFUA_3G00765)-RELATED-RELATED"/>
    <property type="match status" value="1"/>
</dbReference>
<proteinExistence type="predicted"/>
<feature type="domain" description="N-acetyltransferase" evidence="1">
    <location>
        <begin position="17"/>
        <end position="190"/>
    </location>
</feature>
<keyword evidence="3" id="KW-1185">Reference proteome</keyword>
<dbReference type="GO" id="GO:0016747">
    <property type="term" value="F:acyltransferase activity, transferring groups other than amino-acyl groups"/>
    <property type="evidence" value="ECO:0007669"/>
    <property type="project" value="InterPro"/>
</dbReference>
<dbReference type="InterPro" id="IPR000182">
    <property type="entry name" value="GNAT_dom"/>
</dbReference>
<comment type="caution">
    <text evidence="2">The sequence shown here is derived from an EMBL/GenBank/DDBJ whole genome shotgun (WGS) entry which is preliminary data.</text>
</comment>
<organism evidence="2 3">
    <name type="scientific">Glutamicibacter uratoxydans</name>
    <name type="common">Arthrobacter uratoxydans</name>
    <dbReference type="NCBI Taxonomy" id="43667"/>
    <lineage>
        <taxon>Bacteria</taxon>
        <taxon>Bacillati</taxon>
        <taxon>Actinomycetota</taxon>
        <taxon>Actinomycetes</taxon>
        <taxon>Micrococcales</taxon>
        <taxon>Micrococcaceae</taxon>
        <taxon>Glutamicibacter</taxon>
    </lineage>
</organism>
<dbReference type="PROSITE" id="PS51186">
    <property type="entry name" value="GNAT"/>
    <property type="match status" value="1"/>
</dbReference>
<evidence type="ECO:0000313" key="2">
    <source>
        <dbReference type="EMBL" id="GED05128.1"/>
    </source>
</evidence>
<dbReference type="RefSeq" id="WP_141361874.1">
    <property type="nucleotide sequence ID" value="NZ_BAAAJL010000003.1"/>
</dbReference>
<dbReference type="Proteomes" id="UP000316612">
    <property type="component" value="Unassembled WGS sequence"/>
</dbReference>
<dbReference type="Gene3D" id="3.40.630.30">
    <property type="match status" value="1"/>
</dbReference>
<dbReference type="OrthoDB" id="9132139at2"/>
<dbReference type="InterPro" id="IPR051531">
    <property type="entry name" value="N-acetyltransferase"/>
</dbReference>
<gene>
    <name evidence="2" type="ORF">AUR04nite_06600</name>
</gene>
<reference evidence="2 3" key="1">
    <citation type="submission" date="2019-06" db="EMBL/GenBank/DDBJ databases">
        <title>Whole genome shotgun sequence of Glutamicibacter uratoxydans NBRC 15515.</title>
        <authorList>
            <person name="Hosoyama A."/>
            <person name="Uohara A."/>
            <person name="Ohji S."/>
            <person name="Ichikawa N."/>
        </authorList>
    </citation>
    <scope>NUCLEOTIDE SEQUENCE [LARGE SCALE GENOMIC DNA]</scope>
    <source>
        <strain evidence="2 3">NBRC 15515</strain>
    </source>
</reference>
<protein>
    <submittedName>
        <fullName evidence="2">Acetyltransferase</fullName>
    </submittedName>
</protein>